<dbReference type="Gene3D" id="1.50.10.160">
    <property type="match status" value="1"/>
</dbReference>
<dbReference type="PANTHER" id="PTHR31739:SF25">
    <property type="entry name" value="(E,E)-GERANYLLINALOOL SYNTHASE"/>
    <property type="match status" value="1"/>
</dbReference>
<dbReference type="SUPFAM" id="SSF48576">
    <property type="entry name" value="Terpenoid synthases"/>
    <property type="match status" value="1"/>
</dbReference>
<proteinExistence type="predicted"/>
<dbReference type="Pfam" id="PF03936">
    <property type="entry name" value="Terpene_synth_C"/>
    <property type="match status" value="1"/>
</dbReference>
<dbReference type="InterPro" id="IPR008949">
    <property type="entry name" value="Isoprenoid_synthase_dom_sf"/>
</dbReference>
<sequence length="624" mass="72377">MTACRIPVEVMHSVHTTLLYSLEELEDVVNWEKILKLQSSDGSFLSSSSFTAFAYMKTGDMKCLDYLAFIVNRFGNHESRTRSAHELLEPKTGFAHELLEPKTGFAHESAESAETGDCSSFSTRNFNSTRLLAKDSTSESYDNYPWFLNSHLKEEGVSWGKDNPIPDIDDSSMTLRLLRLHGYAITPDVLNNFKDKDGNFFCFAGQTHLGVSDMFNMYRLSQVRFPGETILIEAQTFAEGYLRSCMKLKHFDDKWSVKKAFHKEVGYSLNNPWKKSLQRLEGRTYKTMVKMMLYNINNSKYLEMAKLDYNWLLTIYHRERQDLHRWRKSLGFSDPFFERPTVEEIHSSIAATMHEPEFAECRIAYTKCTYIENIIQDLYMIHESVEDLRVFSQAVAKWTPTSANHLPERLKAAFSLMYKTFNEVATLVAMAQARDMIPYLLNLRVRQVEAYLRQREERDKKQGKAIPYERLKQGKTVLHEHLSISDVEAGIDMRVLPAMFLLGENLPDNLLDKLDFRSEIYDKLSSFIKLLPNATEDVTNKHNGPTSAIFRNYTEDRKSSEQEVQDQRTKILDNAFDELTQEYLKPSQVPYCCLRFMFEHARITWFFHTNNPSTIHSPVGGARK</sequence>
<name>A0AAV7E609_ARIFI</name>
<feature type="domain" description="Terpene synthase N-terminal" evidence="5">
    <location>
        <begin position="161"/>
        <end position="256"/>
    </location>
</feature>
<dbReference type="Proteomes" id="UP000825729">
    <property type="component" value="Unassembled WGS sequence"/>
</dbReference>
<dbReference type="InterPro" id="IPR005630">
    <property type="entry name" value="Terpene_synthase_metal-bd"/>
</dbReference>
<dbReference type="Gene3D" id="1.50.10.130">
    <property type="entry name" value="Terpene synthase, N-terminal domain"/>
    <property type="match status" value="1"/>
</dbReference>
<reference evidence="7 8" key="1">
    <citation type="submission" date="2021-07" db="EMBL/GenBank/DDBJ databases">
        <title>The Aristolochia fimbriata genome: insights into angiosperm evolution, floral development and chemical biosynthesis.</title>
        <authorList>
            <person name="Jiao Y."/>
        </authorList>
    </citation>
    <scope>NUCLEOTIDE SEQUENCE [LARGE SCALE GENOMIC DNA]</scope>
    <source>
        <strain evidence="7">IBCAS-2021</strain>
        <tissue evidence="7">Leaf</tissue>
    </source>
</reference>
<dbReference type="EMBL" id="JAINDJ010000006">
    <property type="protein sequence ID" value="KAG9443575.1"/>
    <property type="molecule type" value="Genomic_DNA"/>
</dbReference>
<evidence type="ECO:0000256" key="4">
    <source>
        <dbReference type="ARBA" id="ARBA00022842"/>
    </source>
</evidence>
<evidence type="ECO:0000256" key="2">
    <source>
        <dbReference type="ARBA" id="ARBA00004721"/>
    </source>
</evidence>
<gene>
    <name evidence="7" type="ORF">H6P81_014915</name>
</gene>
<feature type="domain" description="Terpene synthase metal-binding" evidence="6">
    <location>
        <begin position="332"/>
        <end position="575"/>
    </location>
</feature>
<dbReference type="GO" id="GO:0000287">
    <property type="term" value="F:magnesium ion binding"/>
    <property type="evidence" value="ECO:0007669"/>
    <property type="project" value="InterPro"/>
</dbReference>
<dbReference type="SUPFAM" id="SSF48239">
    <property type="entry name" value="Terpenoid cyclases/Protein prenyltransferases"/>
    <property type="match status" value="1"/>
</dbReference>
<comment type="pathway">
    <text evidence="2">Secondary metabolite biosynthesis; terpenoid biosynthesis.</text>
</comment>
<keyword evidence="4" id="KW-0460">Magnesium</keyword>
<dbReference type="InterPro" id="IPR050148">
    <property type="entry name" value="Terpene_synthase-like"/>
</dbReference>
<evidence type="ECO:0000259" key="6">
    <source>
        <dbReference type="Pfam" id="PF03936"/>
    </source>
</evidence>
<evidence type="ECO:0000256" key="1">
    <source>
        <dbReference type="ARBA" id="ARBA00001946"/>
    </source>
</evidence>
<evidence type="ECO:0000313" key="8">
    <source>
        <dbReference type="Proteomes" id="UP000825729"/>
    </source>
</evidence>
<dbReference type="GO" id="GO:0010333">
    <property type="term" value="F:terpene synthase activity"/>
    <property type="evidence" value="ECO:0007669"/>
    <property type="project" value="InterPro"/>
</dbReference>
<dbReference type="InterPro" id="IPR008930">
    <property type="entry name" value="Terpenoid_cyclase/PrenylTrfase"/>
</dbReference>
<dbReference type="SFLD" id="SFLDG01014">
    <property type="entry name" value="Terpene_Cyclase_Like_1_N-term"/>
    <property type="match status" value="1"/>
</dbReference>
<dbReference type="Pfam" id="PF01397">
    <property type="entry name" value="Terpene_synth"/>
    <property type="match status" value="1"/>
</dbReference>
<comment type="cofactor">
    <cofactor evidence="1">
        <name>Mg(2+)</name>
        <dbReference type="ChEBI" id="CHEBI:18420"/>
    </cofactor>
</comment>
<keyword evidence="8" id="KW-1185">Reference proteome</keyword>
<organism evidence="7 8">
    <name type="scientific">Aristolochia fimbriata</name>
    <name type="common">White veined hardy Dutchman's pipe vine</name>
    <dbReference type="NCBI Taxonomy" id="158543"/>
    <lineage>
        <taxon>Eukaryota</taxon>
        <taxon>Viridiplantae</taxon>
        <taxon>Streptophyta</taxon>
        <taxon>Embryophyta</taxon>
        <taxon>Tracheophyta</taxon>
        <taxon>Spermatophyta</taxon>
        <taxon>Magnoliopsida</taxon>
        <taxon>Magnoliidae</taxon>
        <taxon>Piperales</taxon>
        <taxon>Aristolochiaceae</taxon>
        <taxon>Aristolochia</taxon>
    </lineage>
</organism>
<dbReference type="AlphaFoldDB" id="A0AAV7E609"/>
<dbReference type="Gene3D" id="1.10.600.10">
    <property type="entry name" value="Farnesyl Diphosphate Synthase"/>
    <property type="match status" value="1"/>
</dbReference>
<dbReference type="PANTHER" id="PTHR31739">
    <property type="entry name" value="ENT-COPALYL DIPHOSPHATE SYNTHASE, CHLOROPLASTIC"/>
    <property type="match status" value="1"/>
</dbReference>
<evidence type="ECO:0000313" key="7">
    <source>
        <dbReference type="EMBL" id="KAG9443575.1"/>
    </source>
</evidence>
<comment type="caution">
    <text evidence="7">The sequence shown here is derived from an EMBL/GenBank/DDBJ whole genome shotgun (WGS) entry which is preliminary data.</text>
</comment>
<dbReference type="GO" id="GO:0009507">
    <property type="term" value="C:chloroplast"/>
    <property type="evidence" value="ECO:0007669"/>
    <property type="project" value="TreeGrafter"/>
</dbReference>
<accession>A0AAV7E609</accession>
<evidence type="ECO:0000259" key="5">
    <source>
        <dbReference type="Pfam" id="PF01397"/>
    </source>
</evidence>
<dbReference type="InterPro" id="IPR036965">
    <property type="entry name" value="Terpene_synth_N_sf"/>
</dbReference>
<dbReference type="GO" id="GO:0009686">
    <property type="term" value="P:gibberellin biosynthetic process"/>
    <property type="evidence" value="ECO:0007669"/>
    <property type="project" value="TreeGrafter"/>
</dbReference>
<dbReference type="InterPro" id="IPR001906">
    <property type="entry name" value="Terpene_synth_N"/>
</dbReference>
<evidence type="ECO:0000256" key="3">
    <source>
        <dbReference type="ARBA" id="ARBA00022723"/>
    </source>
</evidence>
<keyword evidence="3" id="KW-0479">Metal-binding</keyword>
<protein>
    <submittedName>
        <fullName evidence="7">Uncharacterized protein</fullName>
    </submittedName>
</protein>